<feature type="binding site" evidence="8">
    <location>
        <begin position="40"/>
        <end position="42"/>
    </location>
    <ligand>
        <name>GTP</name>
        <dbReference type="ChEBI" id="CHEBI:37565"/>
    </ligand>
</feature>
<evidence type="ECO:0000256" key="4">
    <source>
        <dbReference type="ARBA" id="ARBA00022741"/>
    </source>
</evidence>
<sequence length="428" mass="46668">MSSLVVIGSQWGDEGKGKIVDYLASRADIVARFQGGANAGHTVVVEGTQFILHQIPSGIIFPQPECVIGNGVVIDPAGFIEERENLNKRGIKTAGRIKISGKAHMLLSYHKVMDQEREASRGKGKIGTTGRGIGPAYEDKIARNGVRVMDFHNPDKLRAKILENAGLNNKILQAIGSQVVLDGQAIAEEVLSYRDTFLELETDVSLFLYEGLARGKKLLIEGAQGLMLDVDHGTYPYVTSSNTSIGGAFAGLGLGPKAIEIVLGVIKAYTTRVGNGPLPTELKNKEGEKLRELGAEYGATTGRPRRCGWFDAVVTRYSKRINGLTGLAVTKLDVLDTLDEIKICNAYQWRGKTLTEFPFDPDVLEQCEPVYEVHKGWKTETSGITDYDSLPAAARKYLARISEIMDCPIRLVSVGVQRDQIINCGTDF</sequence>
<dbReference type="CDD" id="cd03108">
    <property type="entry name" value="AdSS"/>
    <property type="match status" value="1"/>
</dbReference>
<dbReference type="PANTHER" id="PTHR11846:SF0">
    <property type="entry name" value="ADENYLOSUCCINATE SYNTHETASE"/>
    <property type="match status" value="1"/>
</dbReference>
<dbReference type="GO" id="GO:0044208">
    <property type="term" value="P:'de novo' AMP biosynthetic process"/>
    <property type="evidence" value="ECO:0007669"/>
    <property type="project" value="UniProtKB-UniRule"/>
</dbReference>
<evidence type="ECO:0000256" key="7">
    <source>
        <dbReference type="ARBA" id="ARBA00023134"/>
    </source>
</evidence>
<evidence type="ECO:0000256" key="2">
    <source>
        <dbReference type="ARBA" id="ARBA00022598"/>
    </source>
</evidence>
<dbReference type="UniPathway" id="UPA00075">
    <property type="reaction ID" value="UER00335"/>
</dbReference>
<feature type="binding site" evidence="8">
    <location>
        <position position="13"/>
    </location>
    <ligand>
        <name>Mg(2+)</name>
        <dbReference type="ChEBI" id="CHEBI:18420"/>
    </ligand>
</feature>
<evidence type="ECO:0000256" key="5">
    <source>
        <dbReference type="ARBA" id="ARBA00022755"/>
    </source>
</evidence>
<comment type="pathway">
    <text evidence="8 10">Purine metabolism; AMP biosynthesis via de novo pathway; AMP from IMP: step 1/2.</text>
</comment>
<dbReference type="FunFam" id="1.10.300.10:FF:000001">
    <property type="entry name" value="Adenylosuccinate synthetase"/>
    <property type="match status" value="1"/>
</dbReference>
<comment type="similarity">
    <text evidence="8 10">Belongs to the adenylosuccinate synthetase family.</text>
</comment>
<feature type="binding site" evidence="8">
    <location>
        <position position="143"/>
    </location>
    <ligand>
        <name>IMP</name>
        <dbReference type="ChEBI" id="CHEBI:58053"/>
        <note>ligand shared between dimeric partners</note>
    </ligand>
</feature>
<feature type="active site" description="Proton donor" evidence="8">
    <location>
        <position position="41"/>
    </location>
</feature>
<dbReference type="EMBL" id="MFIV01000023">
    <property type="protein sequence ID" value="OGF99422.1"/>
    <property type="molecule type" value="Genomic_DNA"/>
</dbReference>
<dbReference type="GO" id="GO:0005525">
    <property type="term" value="F:GTP binding"/>
    <property type="evidence" value="ECO:0007669"/>
    <property type="project" value="UniProtKB-UniRule"/>
</dbReference>
<dbReference type="Gene3D" id="3.90.170.10">
    <property type="entry name" value="Adenylosuccinate Synthetase, subunit A, domain 3"/>
    <property type="match status" value="1"/>
</dbReference>
<evidence type="ECO:0000256" key="3">
    <source>
        <dbReference type="ARBA" id="ARBA00022723"/>
    </source>
</evidence>
<dbReference type="GO" id="GO:0000287">
    <property type="term" value="F:magnesium ion binding"/>
    <property type="evidence" value="ECO:0007669"/>
    <property type="project" value="UniProtKB-UniRule"/>
</dbReference>
<evidence type="ECO:0000256" key="1">
    <source>
        <dbReference type="ARBA" id="ARBA00011738"/>
    </source>
</evidence>
<comment type="cofactor">
    <cofactor evidence="8">
        <name>Mg(2+)</name>
        <dbReference type="ChEBI" id="CHEBI:18420"/>
    </cofactor>
    <text evidence="8">Binds 1 Mg(2+) ion per subunit.</text>
</comment>
<dbReference type="PANTHER" id="PTHR11846">
    <property type="entry name" value="ADENYLOSUCCINATE SYNTHETASE"/>
    <property type="match status" value="1"/>
</dbReference>
<dbReference type="PROSITE" id="PS00513">
    <property type="entry name" value="ADENYLOSUCCIN_SYN_2"/>
    <property type="match status" value="1"/>
</dbReference>
<evidence type="ECO:0000256" key="8">
    <source>
        <dbReference type="HAMAP-Rule" id="MF_00011"/>
    </source>
</evidence>
<dbReference type="Proteomes" id="UP000176992">
    <property type="component" value="Unassembled WGS sequence"/>
</dbReference>
<organism evidence="11 12">
    <name type="scientific">Candidatus Glassbacteria bacterium GWA2_58_10</name>
    <dbReference type="NCBI Taxonomy" id="1817865"/>
    <lineage>
        <taxon>Bacteria</taxon>
        <taxon>Candidatus Glassiibacteriota</taxon>
    </lineage>
</organism>
<dbReference type="GO" id="GO:0046040">
    <property type="term" value="P:IMP metabolic process"/>
    <property type="evidence" value="ECO:0007669"/>
    <property type="project" value="TreeGrafter"/>
</dbReference>
<dbReference type="Gene3D" id="3.40.440.10">
    <property type="entry name" value="Adenylosuccinate Synthetase, subunit A, domain 1"/>
    <property type="match status" value="1"/>
</dbReference>
<keyword evidence="7 8" id="KW-0342">GTP-binding</keyword>
<dbReference type="PROSITE" id="PS01266">
    <property type="entry name" value="ADENYLOSUCCIN_SYN_1"/>
    <property type="match status" value="1"/>
</dbReference>
<comment type="function">
    <text evidence="8">Plays an important role in the de novo pathway of purine nucleotide biosynthesis. Catalyzes the first committed step in the biosynthesis of AMP from IMP.</text>
</comment>
<evidence type="ECO:0000313" key="11">
    <source>
        <dbReference type="EMBL" id="OGF99422.1"/>
    </source>
</evidence>
<dbReference type="InterPro" id="IPR042109">
    <property type="entry name" value="Adenylosuccinate_synth_dom1"/>
</dbReference>
<keyword evidence="2 8" id="KW-0436">Ligase</keyword>
<name>A0A1F5YH79_9BACT</name>
<dbReference type="Pfam" id="PF00709">
    <property type="entry name" value="Adenylsucc_synt"/>
    <property type="match status" value="1"/>
</dbReference>
<protein>
    <recommendedName>
        <fullName evidence="8 10">Adenylosuccinate synthetase</fullName>
        <shortName evidence="8">AMPSase</shortName>
        <shortName evidence="8">AdSS</shortName>
        <ecNumber evidence="8 10">6.3.4.4</ecNumber>
    </recommendedName>
    <alternativeName>
        <fullName evidence="8">IMP--aspartate ligase</fullName>
    </alternativeName>
</protein>
<feature type="binding site" description="in other chain" evidence="8">
    <location>
        <position position="224"/>
    </location>
    <ligand>
        <name>IMP</name>
        <dbReference type="ChEBI" id="CHEBI:58053"/>
        <note>ligand shared between dimeric partners</note>
    </ligand>
</feature>
<keyword evidence="8" id="KW-0963">Cytoplasm</keyword>
<reference evidence="11 12" key="1">
    <citation type="journal article" date="2016" name="Nat. Commun.">
        <title>Thousands of microbial genomes shed light on interconnected biogeochemical processes in an aquifer system.</title>
        <authorList>
            <person name="Anantharaman K."/>
            <person name="Brown C.T."/>
            <person name="Hug L.A."/>
            <person name="Sharon I."/>
            <person name="Castelle C.J."/>
            <person name="Probst A.J."/>
            <person name="Thomas B.C."/>
            <person name="Singh A."/>
            <person name="Wilkins M.J."/>
            <person name="Karaoz U."/>
            <person name="Brodie E.L."/>
            <person name="Williams K.H."/>
            <person name="Hubbard S.S."/>
            <person name="Banfield J.F."/>
        </authorList>
    </citation>
    <scope>NUCLEOTIDE SEQUENCE [LARGE SCALE GENOMIC DNA]</scope>
</reference>
<accession>A0A1F5YH79</accession>
<dbReference type="InterPro" id="IPR042111">
    <property type="entry name" value="Adenylosuccinate_synth_dom3"/>
</dbReference>
<evidence type="ECO:0000313" key="12">
    <source>
        <dbReference type="Proteomes" id="UP000176992"/>
    </source>
</evidence>
<dbReference type="EC" id="6.3.4.4" evidence="8 10"/>
<dbReference type="HAMAP" id="MF_00011">
    <property type="entry name" value="Adenylosucc_synth"/>
    <property type="match status" value="1"/>
</dbReference>
<dbReference type="InterPro" id="IPR042110">
    <property type="entry name" value="Adenylosuccinate_synth_dom2"/>
</dbReference>
<dbReference type="InterPro" id="IPR033128">
    <property type="entry name" value="Adenylosuccin_syn_Lys_AS"/>
</dbReference>
<feature type="binding site" evidence="8">
    <location>
        <position position="305"/>
    </location>
    <ligand>
        <name>GTP</name>
        <dbReference type="ChEBI" id="CHEBI:37565"/>
    </ligand>
</feature>
<dbReference type="InterPro" id="IPR018220">
    <property type="entry name" value="Adenylosuccin_syn_GTP-bd"/>
</dbReference>
<dbReference type="InterPro" id="IPR001114">
    <property type="entry name" value="Adenylosuccinate_synthetase"/>
</dbReference>
<feature type="binding site" description="in other chain" evidence="8">
    <location>
        <begin position="38"/>
        <end position="41"/>
    </location>
    <ligand>
        <name>IMP</name>
        <dbReference type="ChEBI" id="CHEBI:58053"/>
        <note>ligand shared between dimeric partners</note>
    </ligand>
</feature>
<feature type="binding site" description="in other chain" evidence="8">
    <location>
        <position position="303"/>
    </location>
    <ligand>
        <name>IMP</name>
        <dbReference type="ChEBI" id="CHEBI:58053"/>
        <note>ligand shared between dimeric partners</note>
    </ligand>
</feature>
<dbReference type="AlphaFoldDB" id="A0A1F5YH79"/>
<dbReference type="NCBIfam" id="TIGR00184">
    <property type="entry name" value="purA"/>
    <property type="match status" value="1"/>
</dbReference>
<dbReference type="Gene3D" id="1.10.300.10">
    <property type="entry name" value="Adenylosuccinate Synthetase, subunit A, domain 2"/>
    <property type="match status" value="1"/>
</dbReference>
<keyword evidence="5 8" id="KW-0658">Purine biosynthesis</keyword>
<feature type="binding site" evidence="8">
    <location>
        <begin position="12"/>
        <end position="18"/>
    </location>
    <ligand>
        <name>GTP</name>
        <dbReference type="ChEBI" id="CHEBI:37565"/>
    </ligand>
</feature>
<feature type="binding site" description="in other chain" evidence="8">
    <location>
        <position position="129"/>
    </location>
    <ligand>
        <name>IMP</name>
        <dbReference type="ChEBI" id="CHEBI:58053"/>
        <note>ligand shared between dimeric partners</note>
    </ligand>
</feature>
<feature type="active site" description="Proton acceptor" evidence="8">
    <location>
        <position position="13"/>
    </location>
</feature>
<feature type="binding site" evidence="8">
    <location>
        <begin position="413"/>
        <end position="415"/>
    </location>
    <ligand>
        <name>GTP</name>
        <dbReference type="ChEBI" id="CHEBI:37565"/>
    </ligand>
</feature>
<feature type="active site" evidence="9">
    <location>
        <position position="140"/>
    </location>
</feature>
<keyword evidence="6 8" id="KW-0460">Magnesium</keyword>
<evidence type="ECO:0000256" key="6">
    <source>
        <dbReference type="ARBA" id="ARBA00022842"/>
    </source>
</evidence>
<comment type="subcellular location">
    <subcellularLocation>
        <location evidence="8">Cytoplasm</location>
    </subcellularLocation>
</comment>
<feature type="binding site" evidence="8">
    <location>
        <position position="40"/>
    </location>
    <ligand>
        <name>Mg(2+)</name>
        <dbReference type="ChEBI" id="CHEBI:18420"/>
    </ligand>
</feature>
<keyword evidence="4 8" id="KW-0547">Nucleotide-binding</keyword>
<dbReference type="SUPFAM" id="SSF52540">
    <property type="entry name" value="P-loop containing nucleoside triphosphate hydrolases"/>
    <property type="match status" value="1"/>
</dbReference>
<dbReference type="InterPro" id="IPR027417">
    <property type="entry name" value="P-loop_NTPase"/>
</dbReference>
<dbReference type="GO" id="GO:0005737">
    <property type="term" value="C:cytoplasm"/>
    <property type="evidence" value="ECO:0007669"/>
    <property type="project" value="UniProtKB-SubCell"/>
</dbReference>
<proteinExistence type="inferred from homology"/>
<dbReference type="GO" id="GO:0004019">
    <property type="term" value="F:adenylosuccinate synthase activity"/>
    <property type="evidence" value="ECO:0007669"/>
    <property type="project" value="UniProtKB-UniRule"/>
</dbReference>
<feature type="binding site" description="in other chain" evidence="8">
    <location>
        <begin position="13"/>
        <end position="16"/>
    </location>
    <ligand>
        <name>IMP</name>
        <dbReference type="ChEBI" id="CHEBI:58053"/>
        <note>ligand shared between dimeric partners</note>
    </ligand>
</feature>
<gene>
    <name evidence="8" type="primary">purA</name>
    <name evidence="11" type="ORF">A2Z86_08835</name>
</gene>
<feature type="binding site" evidence="8">
    <location>
        <begin position="299"/>
        <end position="305"/>
    </location>
    <ligand>
        <name>substrate</name>
    </ligand>
</feature>
<evidence type="ECO:0000256" key="10">
    <source>
        <dbReference type="RuleBase" id="RU000520"/>
    </source>
</evidence>
<dbReference type="NCBIfam" id="NF002223">
    <property type="entry name" value="PRK01117.1"/>
    <property type="match status" value="1"/>
</dbReference>
<comment type="catalytic activity">
    <reaction evidence="8 10">
        <text>IMP + L-aspartate + GTP = N(6)-(1,2-dicarboxyethyl)-AMP + GDP + phosphate + 2 H(+)</text>
        <dbReference type="Rhea" id="RHEA:15753"/>
        <dbReference type="ChEBI" id="CHEBI:15378"/>
        <dbReference type="ChEBI" id="CHEBI:29991"/>
        <dbReference type="ChEBI" id="CHEBI:37565"/>
        <dbReference type="ChEBI" id="CHEBI:43474"/>
        <dbReference type="ChEBI" id="CHEBI:57567"/>
        <dbReference type="ChEBI" id="CHEBI:58053"/>
        <dbReference type="ChEBI" id="CHEBI:58189"/>
        <dbReference type="EC" id="6.3.4.4"/>
    </reaction>
</comment>
<feature type="binding site" evidence="8">
    <location>
        <begin position="331"/>
        <end position="333"/>
    </location>
    <ligand>
        <name>GTP</name>
        <dbReference type="ChEBI" id="CHEBI:37565"/>
    </ligand>
</feature>
<feature type="binding site" description="in other chain" evidence="8">
    <location>
        <position position="239"/>
    </location>
    <ligand>
        <name>IMP</name>
        <dbReference type="ChEBI" id="CHEBI:58053"/>
        <note>ligand shared between dimeric partners</note>
    </ligand>
</feature>
<comment type="caution">
    <text evidence="11">The sequence shown here is derived from an EMBL/GenBank/DDBJ whole genome shotgun (WGS) entry which is preliminary data.</text>
</comment>
<dbReference type="SMART" id="SM00788">
    <property type="entry name" value="Adenylsucc_synt"/>
    <property type="match status" value="1"/>
</dbReference>
<keyword evidence="3 8" id="KW-0479">Metal-binding</keyword>
<evidence type="ECO:0000256" key="9">
    <source>
        <dbReference type="PROSITE-ProRule" id="PRU10134"/>
    </source>
</evidence>
<dbReference type="FunFam" id="3.90.170.10:FF:000001">
    <property type="entry name" value="Adenylosuccinate synthetase"/>
    <property type="match status" value="1"/>
</dbReference>
<comment type="subunit">
    <text evidence="1 8">Homodimer.</text>
</comment>